<evidence type="ECO:0000256" key="1">
    <source>
        <dbReference type="SAM" id="MobiDB-lite"/>
    </source>
</evidence>
<organism evidence="2 3">
    <name type="scientific">Pleuronectes platessa</name>
    <name type="common">European plaice</name>
    <dbReference type="NCBI Taxonomy" id="8262"/>
    <lineage>
        <taxon>Eukaryota</taxon>
        <taxon>Metazoa</taxon>
        <taxon>Chordata</taxon>
        <taxon>Craniata</taxon>
        <taxon>Vertebrata</taxon>
        <taxon>Euteleostomi</taxon>
        <taxon>Actinopterygii</taxon>
        <taxon>Neopterygii</taxon>
        <taxon>Teleostei</taxon>
        <taxon>Neoteleostei</taxon>
        <taxon>Acanthomorphata</taxon>
        <taxon>Carangaria</taxon>
        <taxon>Pleuronectiformes</taxon>
        <taxon>Pleuronectoidei</taxon>
        <taxon>Pleuronectidae</taxon>
        <taxon>Pleuronectes</taxon>
    </lineage>
</organism>
<feature type="region of interest" description="Disordered" evidence="1">
    <location>
        <begin position="73"/>
        <end position="99"/>
    </location>
</feature>
<dbReference type="EMBL" id="CADEAL010004079">
    <property type="protein sequence ID" value="CAB1451154.1"/>
    <property type="molecule type" value="Genomic_DNA"/>
</dbReference>
<accession>A0A9N7Z734</accession>
<evidence type="ECO:0000313" key="2">
    <source>
        <dbReference type="EMBL" id="CAB1451154.1"/>
    </source>
</evidence>
<evidence type="ECO:0000313" key="3">
    <source>
        <dbReference type="Proteomes" id="UP001153269"/>
    </source>
</evidence>
<keyword evidence="3" id="KW-1185">Reference proteome</keyword>
<proteinExistence type="predicted"/>
<reference evidence="2" key="1">
    <citation type="submission" date="2020-03" db="EMBL/GenBank/DDBJ databases">
        <authorList>
            <person name="Weist P."/>
        </authorList>
    </citation>
    <scope>NUCLEOTIDE SEQUENCE</scope>
</reference>
<protein>
    <submittedName>
        <fullName evidence="2">Uncharacterized protein</fullName>
    </submittedName>
</protein>
<dbReference type="Proteomes" id="UP001153269">
    <property type="component" value="Unassembled WGS sequence"/>
</dbReference>
<comment type="caution">
    <text evidence="2">The sequence shown here is derived from an EMBL/GenBank/DDBJ whole genome shotgun (WGS) entry which is preliminary data.</text>
</comment>
<gene>
    <name evidence="2" type="ORF">PLEPLA_LOCUS38847</name>
</gene>
<dbReference type="AlphaFoldDB" id="A0A9N7Z734"/>
<name>A0A9N7Z734_PLEPL</name>
<sequence>MPLTPRSPPYHILLSFLTKPPPNPPSAIISSHWAAQGPTVIGGCNTFAGTLNDSMKRAVHHILVRVEKAAAETIRRGSEGRLSSQAESRDTQGPCDVSLNKEQRPLRRCLCSLSGSTTQ</sequence>